<proteinExistence type="predicted"/>
<comment type="caution">
    <text evidence="2">The sequence shown here is derived from an EMBL/GenBank/DDBJ whole genome shotgun (WGS) entry which is preliminary data.</text>
</comment>
<evidence type="ECO:0000313" key="2">
    <source>
        <dbReference type="EMBL" id="KAF5851356.1"/>
    </source>
</evidence>
<organism evidence="2 3">
    <name type="scientific">Cochliobolus sativus</name>
    <name type="common">Common root rot and spot blotch fungus</name>
    <name type="synonym">Bipolaris sorokiniana</name>
    <dbReference type="NCBI Taxonomy" id="45130"/>
    <lineage>
        <taxon>Eukaryota</taxon>
        <taxon>Fungi</taxon>
        <taxon>Dikarya</taxon>
        <taxon>Ascomycota</taxon>
        <taxon>Pezizomycotina</taxon>
        <taxon>Dothideomycetes</taxon>
        <taxon>Pleosporomycetidae</taxon>
        <taxon>Pleosporales</taxon>
        <taxon>Pleosporineae</taxon>
        <taxon>Pleosporaceae</taxon>
        <taxon>Bipolaris</taxon>
    </lineage>
</organism>
<name>A0A8H6DWT4_COCSA</name>
<evidence type="ECO:0000313" key="3">
    <source>
        <dbReference type="Proteomes" id="UP000624244"/>
    </source>
</evidence>
<feature type="compositionally biased region" description="Basic and acidic residues" evidence="1">
    <location>
        <begin position="16"/>
        <end position="27"/>
    </location>
</feature>
<evidence type="ECO:0000256" key="1">
    <source>
        <dbReference type="SAM" id="MobiDB-lite"/>
    </source>
</evidence>
<sequence length="66" mass="7259">MAVEGVPKFVVDESADTDRRGQESDETKARLELAGGVPWAMGSNLNLDLSSRFTFFFAIGTTRYTV</sequence>
<dbReference type="AlphaFoldDB" id="A0A8H6DWT4"/>
<reference evidence="2" key="1">
    <citation type="submission" date="2019-11" db="EMBL/GenBank/DDBJ databases">
        <title>Bipolaris sorokiniana Genome sequencing.</title>
        <authorList>
            <person name="Wang H."/>
        </authorList>
    </citation>
    <scope>NUCLEOTIDE SEQUENCE</scope>
</reference>
<feature type="region of interest" description="Disordered" evidence="1">
    <location>
        <begin position="1"/>
        <end position="27"/>
    </location>
</feature>
<accession>A0A8H6DWT4</accession>
<dbReference type="EMBL" id="WNKQ01000005">
    <property type="protein sequence ID" value="KAF5851356.1"/>
    <property type="molecule type" value="Genomic_DNA"/>
</dbReference>
<gene>
    <name evidence="2" type="ORF">GGP41_004127</name>
</gene>
<protein>
    <submittedName>
        <fullName evidence="2">Uncharacterized protein</fullName>
    </submittedName>
</protein>
<dbReference type="Proteomes" id="UP000624244">
    <property type="component" value="Unassembled WGS sequence"/>
</dbReference>